<proteinExistence type="predicted"/>
<accession>A0A7G2E232</accession>
<dbReference type="AlphaFoldDB" id="A0A7G2E232"/>
<dbReference type="EMBL" id="LR881466">
    <property type="protein sequence ID" value="CAD5316036.1"/>
    <property type="molecule type" value="Genomic_DNA"/>
</dbReference>
<evidence type="ECO:0000256" key="1">
    <source>
        <dbReference type="SAM" id="MobiDB-lite"/>
    </source>
</evidence>
<organism evidence="2 3">
    <name type="scientific">Arabidopsis thaliana</name>
    <name type="common">Mouse-ear cress</name>
    <dbReference type="NCBI Taxonomy" id="3702"/>
    <lineage>
        <taxon>Eukaryota</taxon>
        <taxon>Viridiplantae</taxon>
        <taxon>Streptophyta</taxon>
        <taxon>Embryophyta</taxon>
        <taxon>Tracheophyta</taxon>
        <taxon>Spermatophyta</taxon>
        <taxon>Magnoliopsida</taxon>
        <taxon>eudicotyledons</taxon>
        <taxon>Gunneridae</taxon>
        <taxon>Pentapetalae</taxon>
        <taxon>rosids</taxon>
        <taxon>malvids</taxon>
        <taxon>Brassicales</taxon>
        <taxon>Brassicaceae</taxon>
        <taxon>Camelineae</taxon>
        <taxon>Arabidopsis</taxon>
    </lineage>
</organism>
<reference evidence="2 3" key="1">
    <citation type="submission" date="2020-09" db="EMBL/GenBank/DDBJ databases">
        <authorList>
            <person name="Ashkenazy H."/>
        </authorList>
    </citation>
    <scope>NUCLEOTIDE SEQUENCE [LARGE SCALE GENOMIC DNA]</scope>
    <source>
        <strain evidence="3">cv. Cdm-0</strain>
    </source>
</reference>
<dbReference type="Proteomes" id="UP000516314">
    <property type="component" value="Chromosome 1"/>
</dbReference>
<sequence length="215" mass="24167">MTSLPFPVSSMKSRTNLSPLHSLRQSLFSTVLSISPKPQEPPDPPILPDPPPMWLQADNLLTDSSSSTVSFVTISAISRSVFPLQLFGLRFLSWLSRRTLLLFETFGYFWRVFLSTVDVKSNYGWLDSLPPPRYQNSSCRGQERSFSPSSFSKERTLSPLPLSLRGALLLVTMLKKLLFVLTVLSSYVMVCTGPEEITRSILVLTEVMDHVLKPL</sequence>
<feature type="region of interest" description="Disordered" evidence="1">
    <location>
        <begin position="136"/>
        <end position="156"/>
    </location>
</feature>
<feature type="compositionally biased region" description="Polar residues" evidence="1">
    <location>
        <begin position="136"/>
        <end position="151"/>
    </location>
</feature>
<gene>
    <name evidence="2" type="ORF">AT9943_LOCUS4376</name>
</gene>
<name>A0A7G2E232_ARATH</name>
<evidence type="ECO:0000313" key="2">
    <source>
        <dbReference type="EMBL" id="CAD5316036.1"/>
    </source>
</evidence>
<protein>
    <submittedName>
        <fullName evidence="2">(thale cress) hypothetical protein</fullName>
    </submittedName>
</protein>
<evidence type="ECO:0000313" key="3">
    <source>
        <dbReference type="Proteomes" id="UP000516314"/>
    </source>
</evidence>